<evidence type="ECO:0000313" key="1">
    <source>
        <dbReference type="EMBL" id="QJA58381.1"/>
    </source>
</evidence>
<accession>A0A6M3IM92</accession>
<reference evidence="1" key="1">
    <citation type="submission" date="2020-03" db="EMBL/GenBank/DDBJ databases">
        <title>The deep terrestrial virosphere.</title>
        <authorList>
            <person name="Holmfeldt K."/>
            <person name="Nilsson E."/>
            <person name="Simone D."/>
            <person name="Lopez-Fernandez M."/>
            <person name="Wu X."/>
            <person name="de Brujin I."/>
            <person name="Lundin D."/>
            <person name="Andersson A."/>
            <person name="Bertilsson S."/>
            <person name="Dopson M."/>
        </authorList>
    </citation>
    <scope>NUCLEOTIDE SEQUENCE</scope>
    <source>
        <strain evidence="1">MM415B01456</strain>
    </source>
</reference>
<sequence length="118" mass="13719">MRVISFIILFLLITVNALAIPIYCPECKTHLYDYEKEVIPNATVYAKDFKPMEGIPQPKETDPMDCPICKCTLNGWEFMGRRYKSFTNIMGALSLLTKDELGFKWVPWDVPDTEYTRE</sequence>
<name>A0A6M3IM92_9ZZZZ</name>
<dbReference type="AlphaFoldDB" id="A0A6M3IM92"/>
<dbReference type="EMBL" id="MT141321">
    <property type="protein sequence ID" value="QJA58381.1"/>
    <property type="molecule type" value="Genomic_DNA"/>
</dbReference>
<protein>
    <submittedName>
        <fullName evidence="1">Uncharacterized protein</fullName>
    </submittedName>
</protein>
<gene>
    <name evidence="1" type="ORF">MM415B01456_0003</name>
</gene>
<proteinExistence type="predicted"/>
<organism evidence="1">
    <name type="scientific">viral metagenome</name>
    <dbReference type="NCBI Taxonomy" id="1070528"/>
    <lineage>
        <taxon>unclassified sequences</taxon>
        <taxon>metagenomes</taxon>
        <taxon>organismal metagenomes</taxon>
    </lineage>
</organism>